<protein>
    <submittedName>
        <fullName evidence="6">NAD(P)/FAD-dependent oxidoreductase</fullName>
    </submittedName>
</protein>
<dbReference type="RefSeq" id="WP_130142050.1">
    <property type="nucleotide sequence ID" value="NZ_SGIT01000002.1"/>
</dbReference>
<name>A0A4Q6XRL7_9SPHI</name>
<dbReference type="InterPro" id="IPR036188">
    <property type="entry name" value="FAD/NAD-bd_sf"/>
</dbReference>
<evidence type="ECO:0000256" key="2">
    <source>
        <dbReference type="ARBA" id="ARBA00022729"/>
    </source>
</evidence>
<dbReference type="SUPFAM" id="SSF51905">
    <property type="entry name" value="FAD/NAD(P)-binding domain"/>
    <property type="match status" value="1"/>
</dbReference>
<comment type="caution">
    <text evidence="6">The sequence shown here is derived from an EMBL/GenBank/DDBJ whole genome shotgun (WGS) entry which is preliminary data.</text>
</comment>
<keyword evidence="2" id="KW-0732">Signal</keyword>
<dbReference type="Proteomes" id="UP000292855">
    <property type="component" value="Unassembled WGS sequence"/>
</dbReference>
<dbReference type="InterPro" id="IPR052206">
    <property type="entry name" value="Retinol_saturase"/>
</dbReference>
<gene>
    <name evidence="6" type="ORF">EWE74_13515</name>
</gene>
<keyword evidence="7" id="KW-1185">Reference proteome</keyword>
<keyword evidence="5" id="KW-0520">NAD</keyword>
<evidence type="ECO:0000256" key="1">
    <source>
        <dbReference type="ARBA" id="ARBA00022630"/>
    </source>
</evidence>
<keyword evidence="1" id="KW-0285">Flavoprotein</keyword>
<dbReference type="EMBL" id="SGIT01000002">
    <property type="protein sequence ID" value="RZF60132.1"/>
    <property type="molecule type" value="Genomic_DNA"/>
</dbReference>
<organism evidence="6 7">
    <name type="scientific">Sphingobacterium corticibacterium</name>
    <dbReference type="NCBI Taxonomy" id="2484746"/>
    <lineage>
        <taxon>Bacteria</taxon>
        <taxon>Pseudomonadati</taxon>
        <taxon>Bacteroidota</taxon>
        <taxon>Sphingobacteriia</taxon>
        <taxon>Sphingobacteriales</taxon>
        <taxon>Sphingobacteriaceae</taxon>
        <taxon>Sphingobacterium</taxon>
    </lineage>
</organism>
<dbReference type="Gene3D" id="3.50.50.60">
    <property type="entry name" value="FAD/NAD(P)-binding domain"/>
    <property type="match status" value="2"/>
</dbReference>
<proteinExistence type="predicted"/>
<sequence length="510" mass="57337">MTEATDKQYDVVIVGSGLGGLVSAVILAKEGLHVCVLEKNNQFGGNLQTFSRDKKVFDTGVHYIGGLAEGQNLHRYFSYLGIMPHLQLEPMPEVFDQICFADEASCYPIAQGYDAFVEGLSAYFPSERAALKQYIADLQYTCKAFPLYYAEEGEGYASAVISQSVKAYFTELTGNERLRAVLVGNNFLYAGQDDKTPFYVHALAVNSYIQSAYKCTLGGSQISKLLIRELRKLGGEAYKREEVIKLEIQEQRIRCAITAHGKRVNGKLFIMNIDPKRALQLVGKAHFRKAFYDRIQTLPVTTSSFSVHAVLRAAEVPYHAHNVYCHQSAHTVWHAAAYKKEDWGNMFMLSMTEDPRHPGYADTFTVLTYMHFEEVEAWADTMNTVVHPDGRGSAYEAFKEEKTEQLFQKMKHRFPELVEAVHRTYVSTPLSYRDYIGMYRGNLYGHMKDASDPLKTFIAPKTKVENLYLTGHGVYMHGILGVTVGAIATCSEIVGKSYLLNKIGKRNTTS</sequence>
<evidence type="ECO:0000256" key="4">
    <source>
        <dbReference type="ARBA" id="ARBA00022857"/>
    </source>
</evidence>
<accession>A0A4Q6XRL7</accession>
<keyword evidence="3" id="KW-0274">FAD</keyword>
<dbReference type="AlphaFoldDB" id="A0A4Q6XRL7"/>
<evidence type="ECO:0000313" key="7">
    <source>
        <dbReference type="Proteomes" id="UP000292855"/>
    </source>
</evidence>
<dbReference type="Pfam" id="PF13450">
    <property type="entry name" value="NAD_binding_8"/>
    <property type="match status" value="1"/>
</dbReference>
<keyword evidence="4" id="KW-0521">NADP</keyword>
<dbReference type="PANTHER" id="PTHR46091">
    <property type="entry name" value="BLR7054 PROTEIN"/>
    <property type="match status" value="1"/>
</dbReference>
<evidence type="ECO:0000313" key="6">
    <source>
        <dbReference type="EMBL" id="RZF60132.1"/>
    </source>
</evidence>
<evidence type="ECO:0000256" key="5">
    <source>
        <dbReference type="ARBA" id="ARBA00023027"/>
    </source>
</evidence>
<dbReference type="OrthoDB" id="9789960at2"/>
<evidence type="ECO:0000256" key="3">
    <source>
        <dbReference type="ARBA" id="ARBA00022827"/>
    </source>
</evidence>
<reference evidence="6 7" key="1">
    <citation type="submission" date="2019-02" db="EMBL/GenBank/DDBJ databases">
        <authorList>
            <person name="Li Y."/>
        </authorList>
    </citation>
    <scope>NUCLEOTIDE SEQUENCE [LARGE SCALE GENOMIC DNA]</scope>
    <source>
        <strain evidence="6 7">30C10-4-7</strain>
    </source>
</reference>
<dbReference type="PANTHER" id="PTHR46091:SF3">
    <property type="entry name" value="AMINE OXIDASE DOMAIN-CONTAINING PROTEIN"/>
    <property type="match status" value="1"/>
</dbReference>